<keyword evidence="3" id="KW-1185">Reference proteome</keyword>
<gene>
    <name evidence="2" type="ORF">AKJ09_02812</name>
</gene>
<name>A0A0K1PRI9_9BACT</name>
<keyword evidence="1" id="KW-1133">Transmembrane helix</keyword>
<dbReference type="Proteomes" id="UP000064967">
    <property type="component" value="Chromosome"/>
</dbReference>
<dbReference type="AlphaFoldDB" id="A0A0K1PRI9"/>
<evidence type="ECO:0000313" key="2">
    <source>
        <dbReference type="EMBL" id="AKU96148.1"/>
    </source>
</evidence>
<proteinExistence type="predicted"/>
<dbReference type="KEGG" id="llu:AKJ09_02812"/>
<organism evidence="2 3">
    <name type="scientific">Labilithrix luteola</name>
    <dbReference type="NCBI Taxonomy" id="1391654"/>
    <lineage>
        <taxon>Bacteria</taxon>
        <taxon>Pseudomonadati</taxon>
        <taxon>Myxococcota</taxon>
        <taxon>Polyangia</taxon>
        <taxon>Polyangiales</taxon>
        <taxon>Labilitrichaceae</taxon>
        <taxon>Labilithrix</taxon>
    </lineage>
</organism>
<feature type="transmembrane region" description="Helical" evidence="1">
    <location>
        <begin position="68"/>
        <end position="93"/>
    </location>
</feature>
<evidence type="ECO:0000313" key="3">
    <source>
        <dbReference type="Proteomes" id="UP000064967"/>
    </source>
</evidence>
<dbReference type="STRING" id="1391654.AKJ09_02812"/>
<feature type="transmembrane region" description="Helical" evidence="1">
    <location>
        <begin position="24"/>
        <end position="48"/>
    </location>
</feature>
<reference evidence="2 3" key="1">
    <citation type="submission" date="2015-08" db="EMBL/GenBank/DDBJ databases">
        <authorList>
            <person name="Babu N.S."/>
            <person name="Beckwith C.J."/>
            <person name="Beseler K.G."/>
            <person name="Brison A."/>
            <person name="Carone J.V."/>
            <person name="Caskin T.P."/>
            <person name="Diamond M."/>
            <person name="Durham M.E."/>
            <person name="Foxe J.M."/>
            <person name="Go M."/>
            <person name="Henderson B.A."/>
            <person name="Jones I.B."/>
            <person name="McGettigan J.A."/>
            <person name="Micheletti S.J."/>
            <person name="Nasrallah M.E."/>
            <person name="Ortiz D."/>
            <person name="Piller C.R."/>
            <person name="Privatt S.R."/>
            <person name="Schneider S.L."/>
            <person name="Sharp S."/>
            <person name="Smith T.C."/>
            <person name="Stanton J.D."/>
            <person name="Ullery H.E."/>
            <person name="Wilson R.J."/>
            <person name="Serrano M.G."/>
            <person name="Buck G."/>
            <person name="Lee V."/>
            <person name="Wang Y."/>
            <person name="Carvalho R."/>
            <person name="Voegtly L."/>
            <person name="Shi R."/>
            <person name="Duckworth R."/>
            <person name="Johnson A."/>
            <person name="Loviza R."/>
            <person name="Walstead R."/>
            <person name="Shah Z."/>
            <person name="Kiflezghi M."/>
            <person name="Wade K."/>
            <person name="Ball S.L."/>
            <person name="Bradley K.W."/>
            <person name="Asai D.J."/>
            <person name="Bowman C.A."/>
            <person name="Russell D.A."/>
            <person name="Pope W.H."/>
            <person name="Jacobs-Sera D."/>
            <person name="Hendrix R.W."/>
            <person name="Hatfull G.F."/>
        </authorList>
    </citation>
    <scope>NUCLEOTIDE SEQUENCE [LARGE SCALE GENOMIC DNA]</scope>
    <source>
        <strain evidence="2 3">DSM 27648</strain>
    </source>
</reference>
<protein>
    <submittedName>
        <fullName evidence="2">Uncharacterized protein</fullName>
    </submittedName>
</protein>
<keyword evidence="1" id="KW-0472">Membrane</keyword>
<accession>A0A0K1PRI9</accession>
<sequence>MFAIARRADTSPLALLDVRLLRRWLTGAVVCDLLRAAPLVAFVALFAFGPLGAVRAALEWRSSASDRVLIVMGALVAVLPAAILLLAILVGLLSDVRRSRARYAEVFSGASGGLHLAPEPLTYRG</sequence>
<evidence type="ECO:0000256" key="1">
    <source>
        <dbReference type="SAM" id="Phobius"/>
    </source>
</evidence>
<dbReference type="EMBL" id="CP012333">
    <property type="protein sequence ID" value="AKU96148.1"/>
    <property type="molecule type" value="Genomic_DNA"/>
</dbReference>
<keyword evidence="1" id="KW-0812">Transmembrane</keyword>